<dbReference type="InterPro" id="IPR027417">
    <property type="entry name" value="P-loop_NTPase"/>
</dbReference>
<evidence type="ECO:0000256" key="1">
    <source>
        <dbReference type="ARBA" id="ARBA00022448"/>
    </source>
</evidence>
<dbReference type="RefSeq" id="WP_101430145.1">
    <property type="nucleotide sequence ID" value="NZ_PCGZ01000008.1"/>
</dbReference>
<reference evidence="5 6" key="1">
    <citation type="submission" date="2017-10" db="EMBL/GenBank/DDBJ databases">
        <title>Bifidobacterium genomics.</title>
        <authorList>
            <person name="Lugli G.A."/>
            <person name="Milani C."/>
            <person name="Mancabelli L."/>
        </authorList>
    </citation>
    <scope>NUCLEOTIDE SEQUENCE [LARGE SCALE GENOMIC DNA]</scope>
    <source>
        <strain evidence="5 6">1524B</strain>
    </source>
</reference>
<evidence type="ECO:0000313" key="6">
    <source>
        <dbReference type="Proteomes" id="UP000233730"/>
    </source>
</evidence>
<dbReference type="InterPro" id="IPR003439">
    <property type="entry name" value="ABC_transporter-like_ATP-bd"/>
</dbReference>
<dbReference type="SMART" id="SM00382">
    <property type="entry name" value="AAA"/>
    <property type="match status" value="1"/>
</dbReference>
<keyword evidence="3" id="KW-0067">ATP-binding</keyword>
<dbReference type="PROSITE" id="PS50893">
    <property type="entry name" value="ABC_TRANSPORTER_2"/>
    <property type="match status" value="1"/>
</dbReference>
<dbReference type="PANTHER" id="PTHR43776">
    <property type="entry name" value="TRANSPORT ATP-BINDING PROTEIN"/>
    <property type="match status" value="1"/>
</dbReference>
<dbReference type="Proteomes" id="UP000233730">
    <property type="component" value="Unassembled WGS sequence"/>
</dbReference>
<keyword evidence="1" id="KW-0813">Transport</keyword>
<evidence type="ECO:0000259" key="4">
    <source>
        <dbReference type="PROSITE" id="PS50893"/>
    </source>
</evidence>
<dbReference type="InterPro" id="IPR003593">
    <property type="entry name" value="AAA+_ATPase"/>
</dbReference>
<protein>
    <submittedName>
        <fullName evidence="5">Transporter</fullName>
    </submittedName>
</protein>
<accession>A0A2N3QFX1</accession>
<dbReference type="InterPro" id="IPR050319">
    <property type="entry name" value="ABC_transp_ATP-bind"/>
</dbReference>
<dbReference type="Gene3D" id="3.40.50.300">
    <property type="entry name" value="P-loop containing nucleotide triphosphate hydrolases"/>
    <property type="match status" value="1"/>
</dbReference>
<dbReference type="SUPFAM" id="SSF52540">
    <property type="entry name" value="P-loop containing nucleoside triphosphate hydrolases"/>
    <property type="match status" value="1"/>
</dbReference>
<feature type="domain" description="ABC transporter" evidence="4">
    <location>
        <begin position="19"/>
        <end position="266"/>
    </location>
</feature>
<evidence type="ECO:0000313" key="5">
    <source>
        <dbReference type="EMBL" id="PKU89611.1"/>
    </source>
</evidence>
<name>A0A2N3QFX1_9BIFI</name>
<gene>
    <name evidence="5" type="ORF">CQR46_1342</name>
</gene>
<evidence type="ECO:0000256" key="3">
    <source>
        <dbReference type="ARBA" id="ARBA00022840"/>
    </source>
</evidence>
<dbReference type="CDD" id="cd03257">
    <property type="entry name" value="ABC_NikE_OppD_transporters"/>
    <property type="match status" value="1"/>
</dbReference>
<evidence type="ECO:0000256" key="2">
    <source>
        <dbReference type="ARBA" id="ARBA00022741"/>
    </source>
</evidence>
<dbReference type="GO" id="GO:0055085">
    <property type="term" value="P:transmembrane transport"/>
    <property type="evidence" value="ECO:0007669"/>
    <property type="project" value="UniProtKB-ARBA"/>
</dbReference>
<dbReference type="GO" id="GO:0016887">
    <property type="term" value="F:ATP hydrolysis activity"/>
    <property type="evidence" value="ECO:0007669"/>
    <property type="project" value="InterPro"/>
</dbReference>
<keyword evidence="2" id="KW-0547">Nucleotide-binding</keyword>
<dbReference type="AlphaFoldDB" id="A0A2N3QFX1"/>
<dbReference type="Pfam" id="PF00005">
    <property type="entry name" value="ABC_tran"/>
    <property type="match status" value="1"/>
</dbReference>
<dbReference type="InterPro" id="IPR017871">
    <property type="entry name" value="ABC_transporter-like_CS"/>
</dbReference>
<proteinExistence type="predicted"/>
<dbReference type="EMBL" id="PCGZ01000008">
    <property type="protein sequence ID" value="PKU89611.1"/>
    <property type="molecule type" value="Genomic_DNA"/>
</dbReference>
<dbReference type="GO" id="GO:0005524">
    <property type="term" value="F:ATP binding"/>
    <property type="evidence" value="ECO:0007669"/>
    <property type="project" value="UniProtKB-KW"/>
</dbReference>
<comment type="caution">
    <text evidence="5">The sequence shown here is derived from an EMBL/GenBank/DDBJ whole genome shotgun (WGS) entry which is preliminary data.</text>
</comment>
<dbReference type="PROSITE" id="PS00211">
    <property type="entry name" value="ABC_TRANSPORTER_1"/>
    <property type="match status" value="1"/>
</dbReference>
<sequence length="271" mass="29638">MTDAATGALTQAEQTDVLLQGERVCKVFGPARARHQVLFDVDISVPAGQCVAIIGASGSGKSTLTRILLGLETPDGGDVRYRGASIEGRAGAPQLRVLRDESGIVYQNPFESLDPRWTAFRSVAEPLRLRDRRIDDETCERRVREALTLVSLDPDEIMWRYPMDLSGGQAQRVAIARAIVTGPSVMLADEAMSAIDVAARVQILDAFAAIRARNPRMAMLFVSHDLGVVQHIADRVLVLHEGRVVERGTVRQILETPQEDYTKALIEAATL</sequence>
<organism evidence="5 6">
    <name type="scientific">Bifidobacterium pseudolongum subsp. globosum</name>
    <dbReference type="NCBI Taxonomy" id="1690"/>
    <lineage>
        <taxon>Bacteria</taxon>
        <taxon>Bacillati</taxon>
        <taxon>Actinomycetota</taxon>
        <taxon>Actinomycetes</taxon>
        <taxon>Bifidobacteriales</taxon>
        <taxon>Bifidobacteriaceae</taxon>
        <taxon>Bifidobacterium</taxon>
    </lineage>
</organism>